<accession>A0A4Q4Z7S6</accession>
<dbReference type="OrthoDB" id="6882086at2"/>
<dbReference type="Pfam" id="PF11746">
    <property type="entry name" value="DUF3303"/>
    <property type="match status" value="1"/>
</dbReference>
<keyword evidence="2" id="KW-1185">Reference proteome</keyword>
<name>A0A4Q4Z7S6_9ACTN</name>
<reference evidence="1 2" key="1">
    <citation type="submission" date="2019-01" db="EMBL/GenBank/DDBJ databases">
        <title>Nocardioides guangzhouensis sp. nov., an actinobacterium isolated from soil.</title>
        <authorList>
            <person name="Fu Y."/>
            <person name="Cai Y."/>
            <person name="Lin Z."/>
            <person name="Chen P."/>
        </authorList>
    </citation>
    <scope>NUCLEOTIDE SEQUENCE [LARGE SCALE GENOMIC DNA]</scope>
    <source>
        <strain evidence="1 2">130</strain>
    </source>
</reference>
<protein>
    <submittedName>
        <fullName evidence="1">DUF3303 domain-containing protein</fullName>
    </submittedName>
</protein>
<dbReference type="InterPro" id="IPR021734">
    <property type="entry name" value="DUF3303"/>
</dbReference>
<dbReference type="RefSeq" id="WP_134720000.1">
    <property type="nucleotide sequence ID" value="NZ_SDKM01000037.1"/>
</dbReference>
<evidence type="ECO:0000313" key="1">
    <source>
        <dbReference type="EMBL" id="RYP83126.1"/>
    </source>
</evidence>
<dbReference type="EMBL" id="SDKM01000037">
    <property type="protein sequence ID" value="RYP83126.1"/>
    <property type="molecule type" value="Genomic_DNA"/>
</dbReference>
<sequence>MKYVISWTPRASLTEESVARSLQVFGKWSPSQGADFKEFLGRIDGQGGFAVVETDDPRLIAKDTAPFTAWFDFAVHPVLEIADTAAIDTEAVAFLASVQ</sequence>
<comment type="caution">
    <text evidence="1">The sequence shown here is derived from an EMBL/GenBank/DDBJ whole genome shotgun (WGS) entry which is preliminary data.</text>
</comment>
<gene>
    <name evidence="1" type="ORF">EKO23_19995</name>
</gene>
<organism evidence="1 2">
    <name type="scientific">Nocardioides guangzhouensis</name>
    <dbReference type="NCBI Taxonomy" id="2497878"/>
    <lineage>
        <taxon>Bacteria</taxon>
        <taxon>Bacillati</taxon>
        <taxon>Actinomycetota</taxon>
        <taxon>Actinomycetes</taxon>
        <taxon>Propionibacteriales</taxon>
        <taxon>Nocardioidaceae</taxon>
        <taxon>Nocardioides</taxon>
    </lineage>
</organism>
<proteinExistence type="predicted"/>
<dbReference type="Proteomes" id="UP000295198">
    <property type="component" value="Unassembled WGS sequence"/>
</dbReference>
<dbReference type="AlphaFoldDB" id="A0A4Q4Z7S6"/>
<evidence type="ECO:0000313" key="2">
    <source>
        <dbReference type="Proteomes" id="UP000295198"/>
    </source>
</evidence>